<gene>
    <name evidence="2" type="ORF">FCL42_16445</name>
</gene>
<sequence length="141" mass="15736">MNHNLIKNGFLASGIINVGGMLLFSKGLSNELLMATDPVLFSLPGCLSIILWGLAYIACRNAVFTAPYIALVFALEKLLYVVIWGIWLSQFGHTLPHLFEQDLLTGLFYAIYGANDALFMLLFIYAFVKIKGQQRQAKQMT</sequence>
<feature type="transmembrane region" description="Helical" evidence="1">
    <location>
        <begin position="66"/>
        <end position="87"/>
    </location>
</feature>
<dbReference type="RefSeq" id="WP_136864521.1">
    <property type="nucleotide sequence ID" value="NZ_SWCJ01000015.1"/>
</dbReference>
<reference evidence="2 3" key="1">
    <citation type="submission" date="2019-04" db="EMBL/GenBank/DDBJ databases">
        <authorList>
            <person name="Hwang J.C."/>
        </authorList>
    </citation>
    <scope>NUCLEOTIDE SEQUENCE [LARGE SCALE GENOMIC DNA]</scope>
    <source>
        <strain evidence="2 3">IMCC35002</strain>
    </source>
</reference>
<accession>A0A4U1BMQ5</accession>
<comment type="caution">
    <text evidence="2">The sequence shown here is derived from an EMBL/GenBank/DDBJ whole genome shotgun (WGS) entry which is preliminary data.</text>
</comment>
<feature type="transmembrane region" description="Helical" evidence="1">
    <location>
        <begin position="107"/>
        <end position="128"/>
    </location>
</feature>
<evidence type="ECO:0000256" key="1">
    <source>
        <dbReference type="SAM" id="Phobius"/>
    </source>
</evidence>
<dbReference type="AlphaFoldDB" id="A0A4U1BMQ5"/>
<feature type="transmembrane region" description="Helical" evidence="1">
    <location>
        <begin position="9"/>
        <end position="28"/>
    </location>
</feature>
<dbReference type="OrthoDB" id="7433042at2"/>
<dbReference type="Proteomes" id="UP000305675">
    <property type="component" value="Unassembled WGS sequence"/>
</dbReference>
<keyword evidence="1" id="KW-1133">Transmembrane helix</keyword>
<keyword evidence="1" id="KW-0812">Transmembrane</keyword>
<keyword evidence="1" id="KW-0472">Membrane</keyword>
<protein>
    <submittedName>
        <fullName evidence="2">Uncharacterized protein</fullName>
    </submittedName>
</protein>
<proteinExistence type="predicted"/>
<feature type="transmembrane region" description="Helical" evidence="1">
    <location>
        <begin position="40"/>
        <end position="59"/>
    </location>
</feature>
<dbReference type="EMBL" id="SWCJ01000015">
    <property type="protein sequence ID" value="TKB52007.1"/>
    <property type="molecule type" value="Genomic_DNA"/>
</dbReference>
<organism evidence="2 3">
    <name type="scientific">Ferrimonas aestuarii</name>
    <dbReference type="NCBI Taxonomy" id="2569539"/>
    <lineage>
        <taxon>Bacteria</taxon>
        <taxon>Pseudomonadati</taxon>
        <taxon>Pseudomonadota</taxon>
        <taxon>Gammaproteobacteria</taxon>
        <taxon>Alteromonadales</taxon>
        <taxon>Ferrimonadaceae</taxon>
        <taxon>Ferrimonas</taxon>
    </lineage>
</organism>
<keyword evidence="3" id="KW-1185">Reference proteome</keyword>
<evidence type="ECO:0000313" key="2">
    <source>
        <dbReference type="EMBL" id="TKB52007.1"/>
    </source>
</evidence>
<evidence type="ECO:0000313" key="3">
    <source>
        <dbReference type="Proteomes" id="UP000305675"/>
    </source>
</evidence>
<name>A0A4U1BMQ5_9GAMM</name>